<gene>
    <name evidence="10" type="ORF">F7725_025518</name>
</gene>
<name>A0A7J5XBE9_DISMA</name>
<evidence type="ECO:0000256" key="7">
    <source>
        <dbReference type="ARBA" id="ARBA00045225"/>
    </source>
</evidence>
<dbReference type="Gene3D" id="3.40.50.1440">
    <property type="entry name" value="Tubulin/FtsZ, GTPase domain"/>
    <property type="match status" value="1"/>
</dbReference>
<dbReference type="EMBL" id="JAAKFY010000026">
    <property type="protein sequence ID" value="KAF3834314.1"/>
    <property type="molecule type" value="Genomic_DNA"/>
</dbReference>
<keyword evidence="5" id="KW-0963">Cytoplasm</keyword>
<sequence>MSLLSVVISKHVHHVLSRGFDIYPESLFSVTMSNVCREIITLQLGHYSNFVGTHWWNLQDASLSYDPDTSLGEIQSDVLFREGQTLGGHVTHTPRLIAMDLKGSLRTLRQEGSLYDASEEASAVTWEGSLMMHEETPAEKNPFLEDLDRLDRGQTLAEDDLHPQPRRSAAAVSLDVNSQLARLQKAYRLEGSVKVWSDFLRLHLHPRSISVIHQFNHDGRSARRGPLQGPVLEQLEDKLHFFVEECDYLQGFQVLCDLANGFAGLGSKVTEMLQDSYGGRGILTWGLAPVSHPDSVSQRDISNADVL</sequence>
<comment type="subcellular location">
    <subcellularLocation>
        <location evidence="2">Cytoplasm</location>
    </subcellularLocation>
    <subcellularLocation>
        <location evidence="1">Mitochondrion</location>
    </subcellularLocation>
</comment>
<dbReference type="Proteomes" id="UP000518266">
    <property type="component" value="Unassembled WGS sequence"/>
</dbReference>
<evidence type="ECO:0000256" key="4">
    <source>
        <dbReference type="ARBA" id="ARBA00017321"/>
    </source>
</evidence>
<evidence type="ECO:0000256" key="2">
    <source>
        <dbReference type="ARBA" id="ARBA00004496"/>
    </source>
</evidence>
<evidence type="ECO:0000256" key="1">
    <source>
        <dbReference type="ARBA" id="ARBA00004173"/>
    </source>
</evidence>
<organism evidence="10 11">
    <name type="scientific">Dissostichus mawsoni</name>
    <name type="common">Antarctic cod</name>
    <dbReference type="NCBI Taxonomy" id="36200"/>
    <lineage>
        <taxon>Eukaryota</taxon>
        <taxon>Metazoa</taxon>
        <taxon>Chordata</taxon>
        <taxon>Craniata</taxon>
        <taxon>Vertebrata</taxon>
        <taxon>Euteleostomi</taxon>
        <taxon>Actinopterygii</taxon>
        <taxon>Neopterygii</taxon>
        <taxon>Teleostei</taxon>
        <taxon>Neoteleostei</taxon>
        <taxon>Acanthomorphata</taxon>
        <taxon>Eupercaria</taxon>
        <taxon>Perciformes</taxon>
        <taxon>Notothenioidei</taxon>
        <taxon>Nototheniidae</taxon>
        <taxon>Dissostichus</taxon>
    </lineage>
</organism>
<evidence type="ECO:0000259" key="9">
    <source>
        <dbReference type="Pfam" id="PF14881"/>
    </source>
</evidence>
<reference evidence="10 11" key="1">
    <citation type="submission" date="2020-03" db="EMBL/GenBank/DDBJ databases">
        <title>Dissostichus mawsoni Genome sequencing and assembly.</title>
        <authorList>
            <person name="Park H."/>
        </authorList>
    </citation>
    <scope>NUCLEOTIDE SEQUENCE [LARGE SCALE GENOMIC DNA]</scope>
    <source>
        <strain evidence="10">DM0001</strain>
        <tissue evidence="10">Muscle</tissue>
    </source>
</reference>
<proteinExistence type="inferred from homology"/>
<comment type="function">
    <text evidence="7">Involved in the regulation of mitochondrial distribution and morphology. Required for mitochondrial fusion and mitochondrial network formation.</text>
</comment>
<protein>
    <recommendedName>
        <fullName evidence="4">Protein misato homolog 1</fullName>
    </recommendedName>
</protein>
<feature type="domain" description="DML1/Misato tubulin" evidence="9">
    <location>
        <begin position="192"/>
        <end position="289"/>
    </location>
</feature>
<keyword evidence="11" id="KW-1185">Reference proteome</keyword>
<dbReference type="InterPro" id="IPR029209">
    <property type="entry name" value="DML1/Misato_tubulin"/>
</dbReference>
<feature type="domain" description="Misato Segment II tubulin-like" evidence="8">
    <location>
        <begin position="37"/>
        <end position="149"/>
    </location>
</feature>
<evidence type="ECO:0000256" key="5">
    <source>
        <dbReference type="ARBA" id="ARBA00022490"/>
    </source>
</evidence>
<evidence type="ECO:0000313" key="10">
    <source>
        <dbReference type="EMBL" id="KAF3834314.1"/>
    </source>
</evidence>
<comment type="similarity">
    <text evidence="3">Belongs to the misato family.</text>
</comment>
<dbReference type="AlphaFoldDB" id="A0A7J5XBE9"/>
<evidence type="ECO:0000313" key="11">
    <source>
        <dbReference type="Proteomes" id="UP000518266"/>
    </source>
</evidence>
<comment type="caution">
    <text evidence="10">The sequence shown here is derived from an EMBL/GenBank/DDBJ whole genome shotgun (WGS) entry which is preliminary data.</text>
</comment>
<dbReference type="InterPro" id="IPR036525">
    <property type="entry name" value="Tubulin/FtsZ_GTPase_sf"/>
</dbReference>
<dbReference type="GO" id="GO:0005739">
    <property type="term" value="C:mitochondrion"/>
    <property type="evidence" value="ECO:0007669"/>
    <property type="project" value="UniProtKB-SubCell"/>
</dbReference>
<dbReference type="GO" id="GO:0007005">
    <property type="term" value="P:mitochondrion organization"/>
    <property type="evidence" value="ECO:0007669"/>
    <property type="project" value="InterPro"/>
</dbReference>
<dbReference type="OrthoDB" id="271881at2759"/>
<dbReference type="Pfam" id="PF14881">
    <property type="entry name" value="Tubulin_3"/>
    <property type="match status" value="1"/>
</dbReference>
<evidence type="ECO:0000256" key="3">
    <source>
        <dbReference type="ARBA" id="ARBA00008507"/>
    </source>
</evidence>
<dbReference type="Pfam" id="PF10644">
    <property type="entry name" value="Misat_Tub_SegII"/>
    <property type="match status" value="1"/>
</dbReference>
<accession>A0A7J5XBE9</accession>
<keyword evidence="6" id="KW-0496">Mitochondrion</keyword>
<dbReference type="InterPro" id="IPR019605">
    <property type="entry name" value="Misato_II_tubulin-like"/>
</dbReference>
<evidence type="ECO:0000259" key="8">
    <source>
        <dbReference type="Pfam" id="PF10644"/>
    </source>
</evidence>
<dbReference type="SUPFAM" id="SSF52490">
    <property type="entry name" value="Tubulin nucleotide-binding domain-like"/>
    <property type="match status" value="1"/>
</dbReference>
<evidence type="ECO:0000256" key="6">
    <source>
        <dbReference type="ARBA" id="ARBA00023128"/>
    </source>
</evidence>
<dbReference type="InterPro" id="IPR049942">
    <property type="entry name" value="DML1/Misato"/>
</dbReference>
<dbReference type="PANTHER" id="PTHR13391:SF0">
    <property type="entry name" value="PROTEIN MISATO HOMOLOG 1"/>
    <property type="match status" value="1"/>
</dbReference>
<dbReference type="PANTHER" id="PTHR13391">
    <property type="entry name" value="MITOCHONDRIAL DISTRIBUTION REGULATOR MISATO"/>
    <property type="match status" value="1"/>
</dbReference>